<gene>
    <name evidence="1" type="ORF">KR76_19345</name>
</gene>
<dbReference type="HOGENOM" id="CLU_896690_0_0_11"/>
<keyword evidence="2" id="KW-1185">Reference proteome</keyword>
<dbReference type="Proteomes" id="UP000030300">
    <property type="component" value="Chromosome"/>
</dbReference>
<name>A0A0A1DP30_NOCSI</name>
<dbReference type="GeneID" id="96610960"/>
<proteinExistence type="predicted"/>
<dbReference type="EMBL" id="CP009896">
    <property type="protein sequence ID" value="AIY18382.1"/>
    <property type="molecule type" value="Genomic_DNA"/>
</dbReference>
<dbReference type="KEGG" id="psim:KR76_19345"/>
<evidence type="ECO:0000313" key="1">
    <source>
        <dbReference type="EMBL" id="AIY18382.1"/>
    </source>
</evidence>
<protein>
    <submittedName>
        <fullName evidence="1">Uncharacterized protein</fullName>
    </submittedName>
</protein>
<dbReference type="OrthoDB" id="3831065at2"/>
<dbReference type="RefSeq" id="WP_038680572.1">
    <property type="nucleotide sequence ID" value="NZ_BJMC01000022.1"/>
</dbReference>
<evidence type="ECO:0000313" key="2">
    <source>
        <dbReference type="Proteomes" id="UP000030300"/>
    </source>
</evidence>
<organism evidence="1 2">
    <name type="scientific">Nocardioides simplex</name>
    <name type="common">Arthrobacter simplex</name>
    <dbReference type="NCBI Taxonomy" id="2045"/>
    <lineage>
        <taxon>Bacteria</taxon>
        <taxon>Bacillati</taxon>
        <taxon>Actinomycetota</taxon>
        <taxon>Actinomycetes</taxon>
        <taxon>Propionibacteriales</taxon>
        <taxon>Nocardioidaceae</taxon>
        <taxon>Pimelobacter</taxon>
    </lineage>
</organism>
<sequence length="310" mass="31821">MGLFRTLRRRGPAVLATTALLLSGLVVLIAPAPAPAAAPSHAGELLVRGPASSSYTRAPLVSQVGKEGATLSFSVQVRNSGVDLAQYRVLVKDLTAAKAQTYDGSLNVQPLAGSTGGYVTKALATKASQTLTVKITIPTGDPAYRHNSVVLLYSTDGAILDYVYLDAEQAAPAVGTTSADLLVKQGGQPALGNGQEYQVLTAPTVARNGTATFTATLQNNTATPAAVAFTVVDAACGYTLTVKDGRTDVTAAVLAGTYRTPALARLGKRNLTISVKATATACVTTSWVLQSGVPDQAPTHFANLLVNLAA</sequence>
<reference evidence="1 2" key="1">
    <citation type="journal article" date="2015" name="Genome Announc.">
        <title>Complete Genome Sequence of Steroid-Transforming Nocardioides simplex VKM Ac-2033D.</title>
        <authorList>
            <person name="Shtratnikova V.Y."/>
            <person name="Schelkunov M.I."/>
            <person name="Pekov Y.A."/>
            <person name="Fokina V.V."/>
            <person name="Logacheva M.D."/>
            <person name="Sokolov S.L."/>
            <person name="Bragin E.Y."/>
            <person name="Ashapkin V.V."/>
            <person name="Donova M.V."/>
        </authorList>
    </citation>
    <scope>NUCLEOTIDE SEQUENCE [LARGE SCALE GENOMIC DNA]</scope>
    <source>
        <strain evidence="1 2">VKM Ac-2033D</strain>
    </source>
</reference>
<dbReference type="AlphaFoldDB" id="A0A0A1DP30"/>
<dbReference type="STRING" id="2045.KR76_19345"/>
<accession>A0A0A1DP30</accession>